<dbReference type="Proteomes" id="UP000325081">
    <property type="component" value="Unassembled WGS sequence"/>
</dbReference>
<protein>
    <submittedName>
        <fullName evidence="2">Uncharacterized protein</fullName>
    </submittedName>
</protein>
<organism evidence="2 3">
    <name type="scientific">Striga asiatica</name>
    <name type="common">Asiatic witchweed</name>
    <name type="synonym">Buchnera asiatica</name>
    <dbReference type="NCBI Taxonomy" id="4170"/>
    <lineage>
        <taxon>Eukaryota</taxon>
        <taxon>Viridiplantae</taxon>
        <taxon>Streptophyta</taxon>
        <taxon>Embryophyta</taxon>
        <taxon>Tracheophyta</taxon>
        <taxon>Spermatophyta</taxon>
        <taxon>Magnoliopsida</taxon>
        <taxon>eudicotyledons</taxon>
        <taxon>Gunneridae</taxon>
        <taxon>Pentapetalae</taxon>
        <taxon>asterids</taxon>
        <taxon>lamiids</taxon>
        <taxon>Lamiales</taxon>
        <taxon>Orobanchaceae</taxon>
        <taxon>Buchnereae</taxon>
        <taxon>Striga</taxon>
    </lineage>
</organism>
<dbReference type="AlphaFoldDB" id="A0A5A7RFZ6"/>
<keyword evidence="3" id="KW-1185">Reference proteome</keyword>
<evidence type="ECO:0000313" key="3">
    <source>
        <dbReference type="Proteomes" id="UP000325081"/>
    </source>
</evidence>
<accession>A0A5A7RFZ6</accession>
<proteinExistence type="predicted"/>
<comment type="caution">
    <text evidence="2">The sequence shown here is derived from an EMBL/GenBank/DDBJ whole genome shotgun (WGS) entry which is preliminary data.</text>
</comment>
<evidence type="ECO:0000313" key="2">
    <source>
        <dbReference type="EMBL" id="GER56106.1"/>
    </source>
</evidence>
<feature type="region of interest" description="Disordered" evidence="1">
    <location>
        <begin position="48"/>
        <end position="170"/>
    </location>
</feature>
<gene>
    <name evidence="2" type="ORF">STAS_33816</name>
</gene>
<dbReference type="PRINTS" id="PR01217">
    <property type="entry name" value="PRICHEXTENSN"/>
</dbReference>
<reference evidence="3" key="1">
    <citation type="journal article" date="2019" name="Curr. Biol.">
        <title>Genome Sequence of Striga asiatica Provides Insight into the Evolution of Plant Parasitism.</title>
        <authorList>
            <person name="Yoshida S."/>
            <person name="Kim S."/>
            <person name="Wafula E.K."/>
            <person name="Tanskanen J."/>
            <person name="Kim Y.M."/>
            <person name="Honaas L."/>
            <person name="Yang Z."/>
            <person name="Spallek T."/>
            <person name="Conn C.E."/>
            <person name="Ichihashi Y."/>
            <person name="Cheong K."/>
            <person name="Cui S."/>
            <person name="Der J.P."/>
            <person name="Gundlach H."/>
            <person name="Jiao Y."/>
            <person name="Hori C."/>
            <person name="Ishida J.K."/>
            <person name="Kasahara H."/>
            <person name="Kiba T."/>
            <person name="Kim M.S."/>
            <person name="Koo N."/>
            <person name="Laohavisit A."/>
            <person name="Lee Y.H."/>
            <person name="Lumba S."/>
            <person name="McCourt P."/>
            <person name="Mortimer J.C."/>
            <person name="Mutuku J.M."/>
            <person name="Nomura T."/>
            <person name="Sasaki-Sekimoto Y."/>
            <person name="Seto Y."/>
            <person name="Wang Y."/>
            <person name="Wakatake T."/>
            <person name="Sakakibara H."/>
            <person name="Demura T."/>
            <person name="Yamaguchi S."/>
            <person name="Yoneyama K."/>
            <person name="Manabe R.I."/>
            <person name="Nelson D.C."/>
            <person name="Schulman A.H."/>
            <person name="Timko M.P."/>
            <person name="dePamphilis C.W."/>
            <person name="Choi D."/>
            <person name="Shirasu K."/>
        </authorList>
    </citation>
    <scope>NUCLEOTIDE SEQUENCE [LARGE SCALE GENOMIC DNA]</scope>
    <source>
        <strain evidence="3">cv. UVA1</strain>
    </source>
</reference>
<dbReference type="EMBL" id="BKCP01012514">
    <property type="protein sequence ID" value="GER56106.1"/>
    <property type="molecule type" value="Genomic_DNA"/>
</dbReference>
<sequence length="170" mass="18340">MAARSLVSINLINKNILPCSSASISPLLVSKIPRTNFTTAQFAEQRNRVFSPSRIKGRAQDPTYHQENLPPEIPTPPTEMPQRPNVPEIGPTPPEMPADPPPLSPGPNPGPEFPNPPDLIPPKPEAPRPPMPSPPEIVPPDVTPPKSPEPSPPYPDDPPLMIGSDGLAFY</sequence>
<name>A0A5A7RFZ6_STRAF</name>
<feature type="compositionally biased region" description="Pro residues" evidence="1">
    <location>
        <begin position="90"/>
        <end position="158"/>
    </location>
</feature>
<evidence type="ECO:0000256" key="1">
    <source>
        <dbReference type="SAM" id="MobiDB-lite"/>
    </source>
</evidence>